<keyword evidence="1" id="KW-0378">Hydrolase</keyword>
<dbReference type="GO" id="GO:0016810">
    <property type="term" value="F:hydrolase activity, acting on carbon-nitrogen (but not peptide) bonds"/>
    <property type="evidence" value="ECO:0007669"/>
    <property type="project" value="TreeGrafter"/>
</dbReference>
<reference evidence="3" key="1">
    <citation type="submission" date="2017-02" db="UniProtKB">
        <authorList>
            <consortium name="WormBaseParasite"/>
        </authorList>
    </citation>
    <scope>IDENTIFICATION</scope>
</reference>
<name>A0A0N4XQX8_NIPBR</name>
<feature type="domain" description="Choloylglycine hydrolase/NAAA C-terminal" evidence="2">
    <location>
        <begin position="75"/>
        <end position="205"/>
    </location>
</feature>
<evidence type="ECO:0000256" key="1">
    <source>
        <dbReference type="ARBA" id="ARBA00022801"/>
    </source>
</evidence>
<dbReference type="Pfam" id="PF02275">
    <property type="entry name" value="CBAH"/>
    <property type="match status" value="1"/>
</dbReference>
<sequence length="223" mass="25129">LKQYRKRFRSFVPKPILPIAFWIAGKLNHFFPYEYAAEIRGIANTSGLPLGLIVSLNILYDILAFDRTHVFKLGCTSIVAQSENGTILHGRNLDYGMGDLLKNVTISVDFTRGQGEQKKVVYSGITFALSSTLLTGQNDAFSLSLNARYSGPYIYNIFMEFITRFRTPVGFLLREVLDSSKTYADAVNHLSNRHLFSPSYIVIGGRERGEGAIISRYIAYKKH</sequence>
<dbReference type="WBParaSite" id="NBR_0000493001-mRNA-1">
    <property type="protein sequence ID" value="NBR_0000493001-mRNA-1"/>
    <property type="gene ID" value="NBR_0000493001"/>
</dbReference>
<evidence type="ECO:0000259" key="2">
    <source>
        <dbReference type="Pfam" id="PF02275"/>
    </source>
</evidence>
<dbReference type="PANTHER" id="PTHR28583:SF4">
    <property type="entry name" value="N-ACYLETHANOLAMINE-HYDROLYZING ACID AMIDASE"/>
    <property type="match status" value="1"/>
</dbReference>
<evidence type="ECO:0000313" key="3">
    <source>
        <dbReference type="WBParaSite" id="NBR_0000493001-mRNA-1"/>
    </source>
</evidence>
<organism evidence="3">
    <name type="scientific">Nippostrongylus brasiliensis</name>
    <name type="common">Rat hookworm</name>
    <dbReference type="NCBI Taxonomy" id="27835"/>
    <lineage>
        <taxon>Eukaryota</taxon>
        <taxon>Metazoa</taxon>
        <taxon>Ecdysozoa</taxon>
        <taxon>Nematoda</taxon>
        <taxon>Chromadorea</taxon>
        <taxon>Rhabditida</taxon>
        <taxon>Rhabditina</taxon>
        <taxon>Rhabditomorpha</taxon>
        <taxon>Strongyloidea</taxon>
        <taxon>Heligmosomidae</taxon>
        <taxon>Nippostrongylus</taxon>
    </lineage>
</organism>
<dbReference type="Gene3D" id="3.60.60.10">
    <property type="entry name" value="Penicillin V Acylase, Chain A"/>
    <property type="match status" value="1"/>
</dbReference>
<dbReference type="PANTHER" id="PTHR28583">
    <property type="entry name" value="ACID AMIDASE"/>
    <property type="match status" value="1"/>
</dbReference>
<proteinExistence type="predicted"/>
<dbReference type="OMA" id="SADERXA"/>
<dbReference type="AlphaFoldDB" id="A0A0N4XQX8"/>
<dbReference type="InterPro" id="IPR029132">
    <property type="entry name" value="CBAH/NAAA_C"/>
</dbReference>
<protein>
    <submittedName>
        <fullName evidence="3">N-acylethanolamine-hydrolyzing acid amidase (inferred by orthology to a human protein)</fullName>
    </submittedName>
</protein>
<accession>A0A0N4XQX8</accession>